<dbReference type="PIRSF" id="PIRSF019543">
    <property type="entry name" value="Clavaminate_syn"/>
    <property type="match status" value="1"/>
</dbReference>
<evidence type="ECO:0000256" key="1">
    <source>
        <dbReference type="ARBA" id="ARBA00008425"/>
    </source>
</evidence>
<name>A0A1H6EVB1_9ACTN</name>
<dbReference type="Proteomes" id="UP000236732">
    <property type="component" value="Unassembled WGS sequence"/>
</dbReference>
<dbReference type="InterPro" id="IPR042098">
    <property type="entry name" value="TauD-like_sf"/>
</dbReference>
<dbReference type="InterPro" id="IPR014503">
    <property type="entry name" value="Clavaminate_syn-like"/>
</dbReference>
<proteinExistence type="inferred from homology"/>
<dbReference type="GO" id="GO:0016491">
    <property type="term" value="F:oxidoreductase activity"/>
    <property type="evidence" value="ECO:0007669"/>
    <property type="project" value="UniProtKB-KW"/>
</dbReference>
<evidence type="ECO:0000256" key="5">
    <source>
        <dbReference type="PIRSR" id="PIRSR019543-2"/>
    </source>
</evidence>
<protein>
    <submittedName>
        <fullName evidence="8">Arginine beta-hydroxylase, Fe(II)/alpha-ketoglutarate-dependent</fullName>
    </submittedName>
</protein>
<organism evidence="8 9">
    <name type="scientific">Nonomuraea solani</name>
    <dbReference type="NCBI Taxonomy" id="1144553"/>
    <lineage>
        <taxon>Bacteria</taxon>
        <taxon>Bacillati</taxon>
        <taxon>Actinomycetota</taxon>
        <taxon>Actinomycetes</taxon>
        <taxon>Streptosporangiales</taxon>
        <taxon>Streptosporangiaceae</taxon>
        <taxon>Nonomuraea</taxon>
    </lineage>
</organism>
<feature type="domain" description="TauD/TfdA-like" evidence="7">
    <location>
        <begin position="120"/>
        <end position="316"/>
    </location>
</feature>
<dbReference type="InterPro" id="IPR003819">
    <property type="entry name" value="TauD/TfdA-like"/>
</dbReference>
<gene>
    <name evidence="8" type="ORF">SAMN05444920_122101</name>
</gene>
<sequence length="356" mass="40361">MDTTVTYTLTPAERDRVDRLLGRLRHTYATAEDPRFLWAARGEAYRHLPQGLLDFLLAFHHRESSPWVVVRGLGVDDERIGPTPPHWGRQADPASTAREELFLTLLGCLLGDVFGWSTLQHGHLVHNVLPIRDQEREQSGHGSLADLAWHTEDGFHPFRCDYLGLMAMRNDGLIPTTVSAIDEVRLSPEEAAILREPYFLIYPDNEHLQQETREHGYPRRPPPGPDQWSDAAPSAVLFGDPRRPYLRIDPYYMTPMPGNEEAASGLKALTGRLEAGLRDLVLAPGDLAFVDNYRAVHGRRAFPPRYDGRDRWLKKVTVTRDLRKSRRVRDGVDGRVLHPAEVARLELEAEMTGARP</sequence>
<reference evidence="8 9" key="1">
    <citation type="submission" date="2016-10" db="EMBL/GenBank/DDBJ databases">
        <authorList>
            <person name="de Groot N.N."/>
        </authorList>
    </citation>
    <scope>NUCLEOTIDE SEQUENCE [LARGE SCALE GENOMIC DNA]</scope>
    <source>
        <strain evidence="8 9">CGMCC 4.7037</strain>
    </source>
</reference>
<feature type="region of interest" description="Disordered" evidence="6">
    <location>
        <begin position="210"/>
        <end position="229"/>
    </location>
</feature>
<feature type="binding site" evidence="5">
    <location>
        <position position="152"/>
    </location>
    <ligand>
        <name>Fe cation</name>
        <dbReference type="ChEBI" id="CHEBI:24875"/>
    </ligand>
</feature>
<evidence type="ECO:0000256" key="4">
    <source>
        <dbReference type="ARBA" id="ARBA00023004"/>
    </source>
</evidence>
<evidence type="ECO:0000256" key="6">
    <source>
        <dbReference type="SAM" id="MobiDB-lite"/>
    </source>
</evidence>
<evidence type="ECO:0000259" key="7">
    <source>
        <dbReference type="Pfam" id="PF02668"/>
    </source>
</evidence>
<dbReference type="AlphaFoldDB" id="A0A1H6EVB1"/>
<dbReference type="SUPFAM" id="SSF51197">
    <property type="entry name" value="Clavaminate synthase-like"/>
    <property type="match status" value="1"/>
</dbReference>
<keyword evidence="9" id="KW-1185">Reference proteome</keyword>
<dbReference type="InterPro" id="IPR053447">
    <property type="entry name" value="Alpha-KG_dependent_hydroxylase"/>
</dbReference>
<feature type="binding site" evidence="5">
    <location>
        <position position="297"/>
    </location>
    <ligand>
        <name>Fe cation</name>
        <dbReference type="ChEBI" id="CHEBI:24875"/>
    </ligand>
</feature>
<comment type="similarity">
    <text evidence="1">Belongs to the clavaminate synthase family.</text>
</comment>
<keyword evidence="4 5" id="KW-0408">Iron</keyword>
<evidence type="ECO:0000313" key="8">
    <source>
        <dbReference type="EMBL" id="SEH01850.1"/>
    </source>
</evidence>
<dbReference type="RefSeq" id="WP_103962926.1">
    <property type="nucleotide sequence ID" value="NZ_FNVT01000022.1"/>
</dbReference>
<dbReference type="EMBL" id="FNVT01000022">
    <property type="protein sequence ID" value="SEH01850.1"/>
    <property type="molecule type" value="Genomic_DNA"/>
</dbReference>
<keyword evidence="3" id="KW-0560">Oxidoreductase</keyword>
<dbReference type="Pfam" id="PF02668">
    <property type="entry name" value="TauD"/>
    <property type="match status" value="1"/>
</dbReference>
<evidence type="ECO:0000256" key="2">
    <source>
        <dbReference type="ARBA" id="ARBA00022723"/>
    </source>
</evidence>
<evidence type="ECO:0000313" key="9">
    <source>
        <dbReference type="Proteomes" id="UP000236732"/>
    </source>
</evidence>
<evidence type="ECO:0000256" key="3">
    <source>
        <dbReference type="ARBA" id="ARBA00023002"/>
    </source>
</evidence>
<feature type="binding site" evidence="5">
    <location>
        <position position="150"/>
    </location>
    <ligand>
        <name>Fe cation</name>
        <dbReference type="ChEBI" id="CHEBI:24875"/>
    </ligand>
</feature>
<dbReference type="Gene3D" id="3.60.130.10">
    <property type="entry name" value="Clavaminate synthase-like"/>
    <property type="match status" value="1"/>
</dbReference>
<dbReference type="OrthoDB" id="3872700at2"/>
<accession>A0A1H6EVB1</accession>
<dbReference type="GO" id="GO:0005506">
    <property type="term" value="F:iron ion binding"/>
    <property type="evidence" value="ECO:0007669"/>
    <property type="project" value="InterPro"/>
</dbReference>
<keyword evidence="2 5" id="KW-0479">Metal-binding</keyword>
<dbReference type="NCBIfam" id="NF041363">
    <property type="entry name" value="GntD_guanitoxin"/>
    <property type="match status" value="1"/>
</dbReference>